<organism evidence="1 2">
    <name type="scientific">Ancylostoma ceylanicum</name>
    <dbReference type="NCBI Taxonomy" id="53326"/>
    <lineage>
        <taxon>Eukaryota</taxon>
        <taxon>Metazoa</taxon>
        <taxon>Ecdysozoa</taxon>
        <taxon>Nematoda</taxon>
        <taxon>Chromadorea</taxon>
        <taxon>Rhabditida</taxon>
        <taxon>Rhabditina</taxon>
        <taxon>Rhabditomorpha</taxon>
        <taxon>Strongyloidea</taxon>
        <taxon>Ancylostomatidae</taxon>
        <taxon>Ancylostomatinae</taxon>
        <taxon>Ancylostoma</taxon>
    </lineage>
</organism>
<protein>
    <submittedName>
        <fullName evidence="1">Uncharacterized protein</fullName>
    </submittedName>
</protein>
<keyword evidence="2" id="KW-1185">Reference proteome</keyword>
<evidence type="ECO:0000313" key="1">
    <source>
        <dbReference type="EMBL" id="EYB87589.1"/>
    </source>
</evidence>
<name>A0A016SBE3_9BILA</name>
<gene>
    <name evidence="1" type="primary">Acey_s0260.g530</name>
    <name evidence="1" type="ORF">Y032_0260g530</name>
</gene>
<dbReference type="EMBL" id="JARK01001596">
    <property type="protein sequence ID" value="EYB87589.1"/>
    <property type="molecule type" value="Genomic_DNA"/>
</dbReference>
<dbReference type="Proteomes" id="UP000024635">
    <property type="component" value="Unassembled WGS sequence"/>
</dbReference>
<comment type="caution">
    <text evidence="1">The sequence shown here is derived from an EMBL/GenBank/DDBJ whole genome shotgun (WGS) entry which is preliminary data.</text>
</comment>
<reference evidence="2" key="1">
    <citation type="journal article" date="2015" name="Nat. Genet.">
        <title>The genome and transcriptome of the zoonotic hookworm Ancylostoma ceylanicum identify infection-specific gene families.</title>
        <authorList>
            <person name="Schwarz E.M."/>
            <person name="Hu Y."/>
            <person name="Antoshechkin I."/>
            <person name="Miller M.M."/>
            <person name="Sternberg P.W."/>
            <person name="Aroian R.V."/>
        </authorList>
    </citation>
    <scope>NUCLEOTIDE SEQUENCE</scope>
    <source>
        <strain evidence="2">HY135</strain>
    </source>
</reference>
<evidence type="ECO:0000313" key="2">
    <source>
        <dbReference type="Proteomes" id="UP000024635"/>
    </source>
</evidence>
<proteinExistence type="predicted"/>
<dbReference type="AlphaFoldDB" id="A0A016SBE3"/>
<accession>A0A016SBE3</accession>
<sequence length="89" mass="10000">MSHLDRTFPQAQAVMTTVSICSEPFMAREGSRRDKLYVLPRATSGCFLSYNAPRNLPLESALNAVQKHKDSVQAKMLDISSIFFLYLTS</sequence>